<reference evidence="7 8" key="1">
    <citation type="submission" date="2024-05" db="EMBL/GenBank/DDBJ databases">
        <title>Roseateles sp. 2.12 16S ribosomal RNA gene Genome sequencing and assembly.</title>
        <authorList>
            <person name="Woo H."/>
        </authorList>
    </citation>
    <scope>NUCLEOTIDE SEQUENCE [LARGE SCALE GENOMIC DNA]</scope>
    <source>
        <strain evidence="7 8">2.12</strain>
    </source>
</reference>
<evidence type="ECO:0000313" key="8">
    <source>
        <dbReference type="Proteomes" id="UP001462640"/>
    </source>
</evidence>
<dbReference type="SMART" id="SM00729">
    <property type="entry name" value="Elp3"/>
    <property type="match status" value="1"/>
</dbReference>
<accession>A0ABV0GIX4</accession>
<dbReference type="InterPro" id="IPR050377">
    <property type="entry name" value="Radical_SAM_PqqE_MftC-like"/>
</dbReference>
<name>A0ABV0GIX4_9BURK</name>
<dbReference type="PROSITE" id="PS51918">
    <property type="entry name" value="RADICAL_SAM"/>
    <property type="match status" value="1"/>
</dbReference>
<keyword evidence="4" id="KW-0408">Iron</keyword>
<dbReference type="SUPFAM" id="SSF102114">
    <property type="entry name" value="Radical SAM enzymes"/>
    <property type="match status" value="1"/>
</dbReference>
<dbReference type="CDD" id="cd01335">
    <property type="entry name" value="Radical_SAM"/>
    <property type="match status" value="1"/>
</dbReference>
<keyword evidence="3" id="KW-0479">Metal-binding</keyword>
<dbReference type="SFLD" id="SFLDG01067">
    <property type="entry name" value="SPASM/twitch_domain_containing"/>
    <property type="match status" value="1"/>
</dbReference>
<dbReference type="Proteomes" id="UP001462640">
    <property type="component" value="Unassembled WGS sequence"/>
</dbReference>
<dbReference type="PANTHER" id="PTHR11228:SF7">
    <property type="entry name" value="PQQA PEPTIDE CYCLASE"/>
    <property type="match status" value="1"/>
</dbReference>
<evidence type="ECO:0000313" key="7">
    <source>
        <dbReference type="EMBL" id="MEO3715018.1"/>
    </source>
</evidence>
<comment type="caution">
    <text evidence="7">The sequence shown here is derived from an EMBL/GenBank/DDBJ whole genome shotgun (WGS) entry which is preliminary data.</text>
</comment>
<evidence type="ECO:0000256" key="3">
    <source>
        <dbReference type="ARBA" id="ARBA00022723"/>
    </source>
</evidence>
<dbReference type="InterPro" id="IPR013785">
    <property type="entry name" value="Aldolase_TIM"/>
</dbReference>
<keyword evidence="2" id="KW-0949">S-adenosyl-L-methionine</keyword>
<dbReference type="InterPro" id="IPR006638">
    <property type="entry name" value="Elp3/MiaA/NifB-like_rSAM"/>
</dbReference>
<feature type="domain" description="Radical SAM core" evidence="6">
    <location>
        <begin position="25"/>
        <end position="244"/>
    </location>
</feature>
<organism evidence="7 8">
    <name type="scientific">Roseateles flavus</name>
    <dbReference type="NCBI Taxonomy" id="3149041"/>
    <lineage>
        <taxon>Bacteria</taxon>
        <taxon>Pseudomonadati</taxon>
        <taxon>Pseudomonadota</taxon>
        <taxon>Betaproteobacteria</taxon>
        <taxon>Burkholderiales</taxon>
        <taxon>Sphaerotilaceae</taxon>
        <taxon>Roseateles</taxon>
    </lineage>
</organism>
<evidence type="ECO:0000256" key="2">
    <source>
        <dbReference type="ARBA" id="ARBA00022691"/>
    </source>
</evidence>
<dbReference type="RefSeq" id="WP_347612241.1">
    <property type="nucleotide sequence ID" value="NZ_JBDPZC010000011.1"/>
</dbReference>
<evidence type="ECO:0000256" key="5">
    <source>
        <dbReference type="ARBA" id="ARBA00023014"/>
    </source>
</evidence>
<protein>
    <submittedName>
        <fullName evidence="7">Radical SAM protein</fullName>
    </submittedName>
</protein>
<dbReference type="Pfam" id="PF04055">
    <property type="entry name" value="Radical_SAM"/>
    <property type="match status" value="1"/>
</dbReference>
<gene>
    <name evidence="7" type="ORF">ABDJ40_19810</name>
</gene>
<comment type="cofactor">
    <cofactor evidence="1">
        <name>[4Fe-4S] cluster</name>
        <dbReference type="ChEBI" id="CHEBI:49883"/>
    </cofactor>
</comment>
<dbReference type="Gene3D" id="3.20.20.70">
    <property type="entry name" value="Aldolase class I"/>
    <property type="match status" value="1"/>
</dbReference>
<keyword evidence="5" id="KW-0411">Iron-sulfur</keyword>
<dbReference type="InterPro" id="IPR007197">
    <property type="entry name" value="rSAM"/>
</dbReference>
<proteinExistence type="predicted"/>
<evidence type="ECO:0000256" key="1">
    <source>
        <dbReference type="ARBA" id="ARBA00001966"/>
    </source>
</evidence>
<dbReference type="InterPro" id="IPR058240">
    <property type="entry name" value="rSAM_sf"/>
</dbReference>
<keyword evidence="8" id="KW-1185">Reference proteome</keyword>
<dbReference type="PANTHER" id="PTHR11228">
    <property type="entry name" value="RADICAL SAM DOMAIN PROTEIN"/>
    <property type="match status" value="1"/>
</dbReference>
<sequence>MAENFAPWTAPGAIARPALQAGCGGPTGVAPIIQLHPTRLCNLACAHCYTSSGPRETQQLPLPLLRAVLDDAAALGYRQLAVSGGEPLLYEALPGLLQHARRLGMLTSLTSNGLLLSPQRWAAIAPHLDRLAISVDGRETTHDALRGQAGALARTLRLLAQPRATGTPFGFIFTLTQHNVDELEDVVGLAAAHGAQGVQVHPLTLHGRARETLAGARPDGQELLAAIVEAQRLAQALQTRSGVRVQVDALSQDQILAHRERLVPAWPAPGLTALAPVLVLQSDGQLLPLTHELPRALWLGSVHEAPLKALAARWLHSSASRRLVQALERTWQALAEGAQPAAYWYDEVAARVRPAEVHVPVPPLPSRGLMPRGPALAQGRAAQA</sequence>
<evidence type="ECO:0000259" key="6">
    <source>
        <dbReference type="PROSITE" id="PS51918"/>
    </source>
</evidence>
<dbReference type="EMBL" id="JBDPZC010000011">
    <property type="protein sequence ID" value="MEO3715018.1"/>
    <property type="molecule type" value="Genomic_DNA"/>
</dbReference>
<dbReference type="SFLD" id="SFLDS00029">
    <property type="entry name" value="Radical_SAM"/>
    <property type="match status" value="1"/>
</dbReference>
<evidence type="ECO:0000256" key="4">
    <source>
        <dbReference type="ARBA" id="ARBA00023004"/>
    </source>
</evidence>